<dbReference type="AlphaFoldDB" id="A0A8J3VWC7"/>
<evidence type="ECO:0000256" key="2">
    <source>
        <dbReference type="ARBA" id="ARBA00023004"/>
    </source>
</evidence>
<evidence type="ECO:0000313" key="5">
    <source>
        <dbReference type="EMBL" id="GIH21190.1"/>
    </source>
</evidence>
<feature type="domain" description="TauD/TfdA-like" evidence="4">
    <location>
        <begin position="156"/>
        <end position="190"/>
    </location>
</feature>
<proteinExistence type="predicted"/>
<evidence type="ECO:0000313" key="6">
    <source>
        <dbReference type="Proteomes" id="UP000642748"/>
    </source>
</evidence>
<evidence type="ECO:0000256" key="3">
    <source>
        <dbReference type="SAM" id="MobiDB-lite"/>
    </source>
</evidence>
<evidence type="ECO:0000259" key="4">
    <source>
        <dbReference type="Pfam" id="PF02668"/>
    </source>
</evidence>
<keyword evidence="1" id="KW-0560">Oxidoreductase</keyword>
<feature type="region of interest" description="Disordered" evidence="3">
    <location>
        <begin position="25"/>
        <end position="44"/>
    </location>
</feature>
<dbReference type="Proteomes" id="UP000642748">
    <property type="component" value="Unassembled WGS sequence"/>
</dbReference>
<dbReference type="EMBL" id="BONZ01000119">
    <property type="protein sequence ID" value="GIH21190.1"/>
    <property type="molecule type" value="Genomic_DNA"/>
</dbReference>
<dbReference type="Pfam" id="PF02668">
    <property type="entry name" value="TauD"/>
    <property type="match status" value="1"/>
</dbReference>
<name>A0A8J3VWC7_9ACTN</name>
<comment type="caution">
    <text evidence="5">The sequence shown here is derived from an EMBL/GenBank/DDBJ whole genome shotgun (WGS) entry which is preliminary data.</text>
</comment>
<evidence type="ECO:0000256" key="1">
    <source>
        <dbReference type="ARBA" id="ARBA00023002"/>
    </source>
</evidence>
<organism evidence="5 6">
    <name type="scientific">Rugosimonospora africana</name>
    <dbReference type="NCBI Taxonomy" id="556532"/>
    <lineage>
        <taxon>Bacteria</taxon>
        <taxon>Bacillati</taxon>
        <taxon>Actinomycetota</taxon>
        <taxon>Actinomycetes</taxon>
        <taxon>Micromonosporales</taxon>
        <taxon>Micromonosporaceae</taxon>
        <taxon>Rugosimonospora</taxon>
    </lineage>
</organism>
<dbReference type="GO" id="GO:0016491">
    <property type="term" value="F:oxidoreductase activity"/>
    <property type="evidence" value="ECO:0007669"/>
    <property type="project" value="UniProtKB-KW"/>
</dbReference>
<protein>
    <recommendedName>
        <fullName evidence="4">TauD/TfdA-like domain-containing protein</fullName>
    </recommendedName>
</protein>
<dbReference type="SUPFAM" id="SSF51197">
    <property type="entry name" value="Clavaminate synthase-like"/>
    <property type="match status" value="1"/>
</dbReference>
<keyword evidence="6" id="KW-1185">Reference proteome</keyword>
<dbReference type="Gene3D" id="3.60.130.10">
    <property type="entry name" value="Clavaminate synthase-like"/>
    <property type="match status" value="1"/>
</dbReference>
<dbReference type="InterPro" id="IPR042098">
    <property type="entry name" value="TauD-like_sf"/>
</dbReference>
<keyword evidence="2" id="KW-0408">Iron</keyword>
<accession>A0A8J3VWC7</accession>
<dbReference type="InterPro" id="IPR003819">
    <property type="entry name" value="TauD/TfdA-like"/>
</dbReference>
<reference evidence="5" key="1">
    <citation type="submission" date="2021-01" db="EMBL/GenBank/DDBJ databases">
        <title>Whole genome shotgun sequence of Rugosimonospora africana NBRC 104875.</title>
        <authorList>
            <person name="Komaki H."/>
            <person name="Tamura T."/>
        </authorList>
    </citation>
    <scope>NUCLEOTIDE SEQUENCE</scope>
    <source>
        <strain evidence="5">NBRC 104875</strain>
    </source>
</reference>
<gene>
    <name evidence="5" type="ORF">Raf01_93620</name>
</gene>
<sequence length="194" mass="21723">MTAWAGEVQGWAWLDHTSAADVGPELGRASSPVRLEPRKSGESKPWSLSGAYGLSAFPWHTDGAISSDPPRWLLLQAVELSDSTWTELLVPDADTLARLRGTTLRALDQVGRVKYLPAVMPLGNGNSRLRWDPRTCTPRTGLAIKTVEDKPPTAYVEWRPGRLLIIDNFRVLHRRPAVHGQTKRVLERTYVWDH</sequence>